<accession>A0AAF0C465</accession>
<gene>
    <name evidence="1" type="ORF">SG35_002730</name>
</gene>
<evidence type="ECO:0000313" key="1">
    <source>
        <dbReference type="EMBL" id="WDD99608.1"/>
    </source>
</evidence>
<protein>
    <submittedName>
        <fullName evidence="1">Uncharacterized protein</fullName>
    </submittedName>
</protein>
<dbReference type="EMBL" id="CP059735">
    <property type="protein sequence ID" value="WDD99608.1"/>
    <property type="molecule type" value="Genomic_DNA"/>
</dbReference>
<dbReference type="Proteomes" id="UP000032568">
    <property type="component" value="Chromosome"/>
</dbReference>
<reference evidence="1 2" key="1">
    <citation type="journal article" date="2015" name="Genome Announc.">
        <title>Draft Genome Sequences of Marine Isolates of Thalassomonas viridans and Thalassomonas actiniarum.</title>
        <authorList>
            <person name="Olonade I."/>
            <person name="van Zyl L.J."/>
            <person name="Trindade M."/>
        </authorList>
    </citation>
    <scope>NUCLEOTIDE SEQUENCE [LARGE SCALE GENOMIC DNA]</scope>
    <source>
        <strain evidence="1 2">A5K-106</strain>
    </source>
</reference>
<organism evidence="1 2">
    <name type="scientific">Thalassomonas actiniarum</name>
    <dbReference type="NCBI Taxonomy" id="485447"/>
    <lineage>
        <taxon>Bacteria</taxon>
        <taxon>Pseudomonadati</taxon>
        <taxon>Pseudomonadota</taxon>
        <taxon>Gammaproteobacteria</taxon>
        <taxon>Alteromonadales</taxon>
        <taxon>Colwelliaceae</taxon>
        <taxon>Thalassomonas</taxon>
    </lineage>
</organism>
<dbReference type="AlphaFoldDB" id="A0AAF0C465"/>
<name>A0AAF0C465_9GAMM</name>
<sequence>MKLYRGVSEQVPDGIQDNPYIVLPRQPRNSDQNVHEVADEWFAQDFKIRARSQTIFCSTDIEQAKEYSGDYGYLLEITIPDGKACTLIFSEEVNDFLEIEIDISDTKDEQQITNWLQSKAYQSVHKPDDLPKGFEGEVMLYCEQYEVRNI</sequence>
<proteinExistence type="predicted"/>
<dbReference type="KEGG" id="tact:SG35_002730"/>
<evidence type="ECO:0000313" key="2">
    <source>
        <dbReference type="Proteomes" id="UP000032568"/>
    </source>
</evidence>
<dbReference type="RefSeq" id="WP_044832207.1">
    <property type="nucleotide sequence ID" value="NZ_CP059735.1"/>
</dbReference>
<reference evidence="1 2" key="2">
    <citation type="journal article" date="2022" name="Mar. Drugs">
        <title>Bioassay-Guided Fractionation Leads to the Detection of Cholic Acid Generated by the Rare Thalassomonas sp.</title>
        <authorList>
            <person name="Pheiffer F."/>
            <person name="Schneider Y.K."/>
            <person name="Hansen E.H."/>
            <person name="Andersen J.H."/>
            <person name="Isaksson J."/>
            <person name="Busche T."/>
            <person name="R C."/>
            <person name="Kalinowski J."/>
            <person name="Zyl L.V."/>
            <person name="Trindade M."/>
        </authorList>
    </citation>
    <scope>NUCLEOTIDE SEQUENCE [LARGE SCALE GENOMIC DNA]</scope>
    <source>
        <strain evidence="1 2">A5K-106</strain>
    </source>
</reference>
<dbReference type="Gene3D" id="3.90.176.10">
    <property type="entry name" value="Toxin ADP-ribosyltransferase, Chain A, domain 1"/>
    <property type="match status" value="1"/>
</dbReference>
<keyword evidence="2" id="KW-1185">Reference proteome</keyword>